<dbReference type="InterPro" id="IPR051850">
    <property type="entry name" value="Polysacch_Lyase_4"/>
</dbReference>
<comment type="catalytic activity">
    <reaction evidence="1">
        <text>Endotype eliminative cleavage of L-alpha-rhamnopyranosyl-(1-&gt;4)-alpha-D-galactopyranosyluronic acid bonds of rhamnogalacturonan I domains in ramified hairy regions of pectin leaving L-rhamnopyranose at the reducing end and 4-deoxy-4,5-unsaturated D-galactopyranosyluronic acid at the non-reducing end.</text>
        <dbReference type="EC" id="4.2.2.23"/>
    </reaction>
</comment>
<dbReference type="FunFam" id="2.60.40.1120:FF:000033">
    <property type="entry name" value="Rhamnogalacturonate lyase B"/>
    <property type="match status" value="1"/>
</dbReference>
<evidence type="ECO:0000256" key="6">
    <source>
        <dbReference type="ARBA" id="ARBA00022729"/>
    </source>
</evidence>
<dbReference type="InterPro" id="IPR014718">
    <property type="entry name" value="GH-type_carb-bd"/>
</dbReference>
<keyword evidence="7" id="KW-0456">Lyase</keyword>
<dbReference type="EMBL" id="OX465077">
    <property type="protein sequence ID" value="CAI9266410.1"/>
    <property type="molecule type" value="Genomic_DNA"/>
</dbReference>
<dbReference type="EC" id="4.2.2.23" evidence="4"/>
<dbReference type="Pfam" id="PF14686">
    <property type="entry name" value="fn3_3"/>
    <property type="match status" value="1"/>
</dbReference>
<dbReference type="SUPFAM" id="SSF74650">
    <property type="entry name" value="Galactose mutarotase-like"/>
    <property type="match status" value="1"/>
</dbReference>
<evidence type="ECO:0000256" key="2">
    <source>
        <dbReference type="ARBA" id="ARBA00004613"/>
    </source>
</evidence>
<evidence type="ECO:0000256" key="5">
    <source>
        <dbReference type="ARBA" id="ARBA00022525"/>
    </source>
</evidence>
<sequence length="694" mass="79315">MVWRFLGLNSFNKKSLINVSLLSLSLRFKLRYSFSSADRLCVTRARRSSMASATEMVKLSFQENHVVVNNGIVQITLSNPEGHLTGIQYKGIDNLLEIMNDEPNRGYWDVVWSPPGSAGTKGTLERLAGTSCEVVVETEDQVELSFSRTWDSSDEGKLVPLKIDKRYILLRGLSGFYTYAIYQHLEEWPSFNLDNTRIAFKLRKDKFHYMAMSDDRQRNMPLPDDRLPGRGEELAYPEAVLLIDPVEPNFKGQVDDKYQYASELKDLRVHGWICKDPSVGFWQITPSNEFRVGGPIKPELNSHVGPTTLAVFASTHYGGSDMVIKFSQGESWKKVFGPIFIYLNTVSDEEDPLTLWDDAKNQMSIEVELWPYDFPASVDFQYADQRGVVSGRLLVQDRLISGDDCISAKGAYIGLAPPGEAGSWQRECKKYQFWTEANEDGYFEISNIITGEYNLYAWVPGFIGDYTNSTIINITSGVNIHMGDLVYEPPRDGPTLWEIGFPDRSAAEFYIPDPDPIYANNFLTNDSNRFRQYGLWDRYSYLYPDKDLVYTVGESNYNSDFFFAHVLRKTYNDTYVKTTWTIKFNLDNVNESEAYILRLALASAHQSNLQVRINDLNKDPVFSTGKIGGDNAIARHGIHGVYWLFNIKIPCNYFYSYGENLIYLTQANNQSRFQGVMYDYIRLEALPTSIVKKF</sequence>
<accession>A0AA35VHN5</accession>
<evidence type="ECO:0000256" key="1">
    <source>
        <dbReference type="ARBA" id="ARBA00001324"/>
    </source>
</evidence>
<proteinExistence type="inferred from homology"/>
<keyword evidence="5" id="KW-0964">Secreted</keyword>
<dbReference type="Gene3D" id="2.60.40.1120">
    <property type="entry name" value="Carboxypeptidase-like, regulatory domain"/>
    <property type="match status" value="1"/>
</dbReference>
<dbReference type="GO" id="GO:0005576">
    <property type="term" value="C:extracellular region"/>
    <property type="evidence" value="ECO:0007669"/>
    <property type="project" value="UniProtKB-SubCell"/>
</dbReference>
<protein>
    <recommendedName>
        <fullName evidence="4">rhamnogalacturonan endolyase</fullName>
        <ecNumber evidence="4">4.2.2.23</ecNumber>
    </recommendedName>
</protein>
<dbReference type="CDD" id="cd10317">
    <property type="entry name" value="RGL4_C"/>
    <property type="match status" value="1"/>
</dbReference>
<dbReference type="Gene3D" id="2.70.98.10">
    <property type="match status" value="1"/>
</dbReference>
<keyword evidence="11" id="KW-1185">Reference proteome</keyword>
<dbReference type="CDD" id="cd10316">
    <property type="entry name" value="RGL4_M"/>
    <property type="match status" value="1"/>
</dbReference>
<dbReference type="InterPro" id="IPR029413">
    <property type="entry name" value="RG-lyase_II"/>
</dbReference>
<dbReference type="GO" id="GO:0030246">
    <property type="term" value="F:carbohydrate binding"/>
    <property type="evidence" value="ECO:0007669"/>
    <property type="project" value="InterPro"/>
</dbReference>
<comment type="similarity">
    <text evidence="3">Belongs to the polysaccharide lyase 4 family.</text>
</comment>
<dbReference type="CDD" id="cd10320">
    <property type="entry name" value="RGL4_N"/>
    <property type="match status" value="1"/>
</dbReference>
<dbReference type="AlphaFoldDB" id="A0AA35VHN5"/>
<dbReference type="InterPro" id="IPR011013">
    <property type="entry name" value="Gal_mutarotase_sf_dom"/>
</dbReference>
<evidence type="ECO:0000256" key="3">
    <source>
        <dbReference type="ARBA" id="ARBA00010418"/>
    </source>
</evidence>
<dbReference type="PANTHER" id="PTHR32018">
    <property type="entry name" value="RHAMNOGALACTURONATE LYASE FAMILY PROTEIN"/>
    <property type="match status" value="1"/>
</dbReference>
<dbReference type="GO" id="GO:0102210">
    <property type="term" value="F:rhamnogalacturonan endolyase activity"/>
    <property type="evidence" value="ECO:0007669"/>
    <property type="project" value="UniProtKB-EC"/>
</dbReference>
<evidence type="ECO:0000313" key="11">
    <source>
        <dbReference type="Proteomes" id="UP001177003"/>
    </source>
</evidence>
<evidence type="ECO:0000313" key="10">
    <source>
        <dbReference type="EMBL" id="CAI9266410.1"/>
    </source>
</evidence>
<evidence type="ECO:0000256" key="4">
    <source>
        <dbReference type="ARBA" id="ARBA00012437"/>
    </source>
</evidence>
<dbReference type="Proteomes" id="UP001177003">
    <property type="component" value="Chromosome 1"/>
</dbReference>
<comment type="subcellular location">
    <subcellularLocation>
        <location evidence="2">Secreted</location>
    </subcellularLocation>
</comment>
<feature type="domain" description="Rhamnogalacturonan lyase" evidence="8">
    <location>
        <begin position="495"/>
        <end position="683"/>
    </location>
</feature>
<gene>
    <name evidence="10" type="ORF">LSALG_LOCUS6969</name>
</gene>
<feature type="domain" description="Rhamnogalacturonan lyase" evidence="9">
    <location>
        <begin position="408"/>
        <end position="479"/>
    </location>
</feature>
<dbReference type="Pfam" id="PF06045">
    <property type="entry name" value="Rhamnogal_lyase"/>
    <property type="match status" value="1"/>
</dbReference>
<dbReference type="Pfam" id="PF14683">
    <property type="entry name" value="CBM-like"/>
    <property type="match status" value="1"/>
</dbReference>
<keyword evidence="6" id="KW-0732">Signal</keyword>
<evidence type="ECO:0000259" key="9">
    <source>
        <dbReference type="Pfam" id="PF14686"/>
    </source>
</evidence>
<dbReference type="SUPFAM" id="SSF49785">
    <property type="entry name" value="Galactose-binding domain-like"/>
    <property type="match status" value="1"/>
</dbReference>
<dbReference type="PANTHER" id="PTHR32018:SF41">
    <property type="entry name" value="RHAMNOGALACTURONAN ENDOLYASE"/>
    <property type="match status" value="1"/>
</dbReference>
<dbReference type="InterPro" id="IPR013784">
    <property type="entry name" value="Carb-bd-like_fold"/>
</dbReference>
<evidence type="ECO:0000259" key="8">
    <source>
        <dbReference type="Pfam" id="PF14683"/>
    </source>
</evidence>
<dbReference type="Gene3D" id="2.60.120.260">
    <property type="entry name" value="Galactose-binding domain-like"/>
    <property type="match status" value="1"/>
</dbReference>
<reference evidence="10" key="1">
    <citation type="submission" date="2023-04" db="EMBL/GenBank/DDBJ databases">
        <authorList>
            <person name="Vijverberg K."/>
            <person name="Xiong W."/>
            <person name="Schranz E."/>
        </authorList>
    </citation>
    <scope>NUCLEOTIDE SEQUENCE</scope>
</reference>
<dbReference type="SUPFAM" id="SSF49452">
    <property type="entry name" value="Starch-binding domain-like"/>
    <property type="match status" value="1"/>
</dbReference>
<dbReference type="GO" id="GO:0005975">
    <property type="term" value="P:carbohydrate metabolic process"/>
    <property type="evidence" value="ECO:0007669"/>
    <property type="project" value="InterPro"/>
</dbReference>
<organism evidence="10 11">
    <name type="scientific">Lactuca saligna</name>
    <name type="common">Willowleaf lettuce</name>
    <dbReference type="NCBI Taxonomy" id="75948"/>
    <lineage>
        <taxon>Eukaryota</taxon>
        <taxon>Viridiplantae</taxon>
        <taxon>Streptophyta</taxon>
        <taxon>Embryophyta</taxon>
        <taxon>Tracheophyta</taxon>
        <taxon>Spermatophyta</taxon>
        <taxon>Magnoliopsida</taxon>
        <taxon>eudicotyledons</taxon>
        <taxon>Gunneridae</taxon>
        <taxon>Pentapetalae</taxon>
        <taxon>asterids</taxon>
        <taxon>campanulids</taxon>
        <taxon>Asterales</taxon>
        <taxon>Asteraceae</taxon>
        <taxon>Cichorioideae</taxon>
        <taxon>Cichorieae</taxon>
        <taxon>Lactucinae</taxon>
        <taxon>Lactuca</taxon>
    </lineage>
</organism>
<evidence type="ECO:0000256" key="7">
    <source>
        <dbReference type="ARBA" id="ARBA00023239"/>
    </source>
</evidence>
<dbReference type="InterPro" id="IPR010325">
    <property type="entry name" value="Rhamnogal_lyase"/>
</dbReference>
<dbReference type="InterPro" id="IPR029411">
    <property type="entry name" value="RG-lyase_III"/>
</dbReference>
<dbReference type="InterPro" id="IPR008979">
    <property type="entry name" value="Galactose-bd-like_sf"/>
</dbReference>
<name>A0AA35VHN5_LACSI</name>